<reference evidence="2 3" key="1">
    <citation type="journal article" date="2023" name="Hortic Res">
        <title>Pangenome of water caltrop reveals structural variations and asymmetric subgenome divergence after allopolyploidization.</title>
        <authorList>
            <person name="Zhang X."/>
            <person name="Chen Y."/>
            <person name="Wang L."/>
            <person name="Yuan Y."/>
            <person name="Fang M."/>
            <person name="Shi L."/>
            <person name="Lu R."/>
            <person name="Comes H.P."/>
            <person name="Ma Y."/>
            <person name="Chen Y."/>
            <person name="Huang G."/>
            <person name="Zhou Y."/>
            <person name="Zheng Z."/>
            <person name="Qiu Y."/>
        </authorList>
    </citation>
    <scope>NUCLEOTIDE SEQUENCE [LARGE SCALE GENOMIC DNA]</scope>
    <source>
        <tissue evidence="2">Roots</tissue>
    </source>
</reference>
<feature type="region of interest" description="Disordered" evidence="1">
    <location>
        <begin position="1"/>
        <end position="68"/>
    </location>
</feature>
<dbReference type="EMBL" id="JAXIOK010000014">
    <property type="protein sequence ID" value="KAK4755678.1"/>
    <property type="molecule type" value="Genomic_DNA"/>
</dbReference>
<keyword evidence="3" id="KW-1185">Reference proteome</keyword>
<evidence type="ECO:0000256" key="1">
    <source>
        <dbReference type="SAM" id="MobiDB-lite"/>
    </source>
</evidence>
<dbReference type="AlphaFoldDB" id="A0AAN7K1P3"/>
<name>A0AAN7K1P3_9MYRT</name>
<proteinExistence type="predicted"/>
<organism evidence="2 3">
    <name type="scientific">Trapa incisa</name>
    <dbReference type="NCBI Taxonomy" id="236973"/>
    <lineage>
        <taxon>Eukaryota</taxon>
        <taxon>Viridiplantae</taxon>
        <taxon>Streptophyta</taxon>
        <taxon>Embryophyta</taxon>
        <taxon>Tracheophyta</taxon>
        <taxon>Spermatophyta</taxon>
        <taxon>Magnoliopsida</taxon>
        <taxon>eudicotyledons</taxon>
        <taxon>Gunneridae</taxon>
        <taxon>Pentapetalae</taxon>
        <taxon>rosids</taxon>
        <taxon>malvids</taxon>
        <taxon>Myrtales</taxon>
        <taxon>Lythraceae</taxon>
        <taxon>Trapa</taxon>
    </lineage>
</organism>
<feature type="compositionally biased region" description="Basic and acidic residues" evidence="1">
    <location>
        <begin position="55"/>
        <end position="68"/>
    </location>
</feature>
<sequence length="125" mass="13348">MEEQLSLSPPLQISIEEEHTSSTLQIPIEEEHSFSPSPSSSARGHILPEAGSGGQKEHENNLHEVHTEEITQISSLSITSEEIPLSSSLSISSAATTENVARFYVLTILIGLIIGIDTNIAGAAM</sequence>
<evidence type="ECO:0000313" key="3">
    <source>
        <dbReference type="Proteomes" id="UP001345219"/>
    </source>
</evidence>
<protein>
    <submittedName>
        <fullName evidence="2">Uncharacterized protein</fullName>
    </submittedName>
</protein>
<dbReference type="Proteomes" id="UP001345219">
    <property type="component" value="Chromosome 8"/>
</dbReference>
<accession>A0AAN7K1P3</accession>
<comment type="caution">
    <text evidence="2">The sequence shown here is derived from an EMBL/GenBank/DDBJ whole genome shotgun (WGS) entry which is preliminary data.</text>
</comment>
<evidence type="ECO:0000313" key="2">
    <source>
        <dbReference type="EMBL" id="KAK4755678.1"/>
    </source>
</evidence>
<feature type="compositionally biased region" description="Polar residues" evidence="1">
    <location>
        <begin position="1"/>
        <end position="11"/>
    </location>
</feature>
<gene>
    <name evidence="2" type="ORF">SAY87_009435</name>
</gene>